<reference evidence="1 2" key="1">
    <citation type="journal article" date="2022" name="Plant J.">
        <title>Chromosome-level genome of Camellia lanceoleosa provides a valuable resource for understanding genome evolution and self-incompatibility.</title>
        <authorList>
            <person name="Gong W."/>
            <person name="Xiao S."/>
            <person name="Wang L."/>
            <person name="Liao Z."/>
            <person name="Chang Y."/>
            <person name="Mo W."/>
            <person name="Hu G."/>
            <person name="Li W."/>
            <person name="Zhao G."/>
            <person name="Zhu H."/>
            <person name="Hu X."/>
            <person name="Ji K."/>
            <person name="Xiang X."/>
            <person name="Song Q."/>
            <person name="Yuan D."/>
            <person name="Jin S."/>
            <person name="Zhang L."/>
        </authorList>
    </citation>
    <scope>NUCLEOTIDE SEQUENCE [LARGE SCALE GENOMIC DNA]</scope>
    <source>
        <strain evidence="1">SQ_2022a</strain>
    </source>
</reference>
<dbReference type="Proteomes" id="UP001060215">
    <property type="component" value="Chromosome 2"/>
</dbReference>
<evidence type="ECO:0000313" key="1">
    <source>
        <dbReference type="EMBL" id="KAI8019712.1"/>
    </source>
</evidence>
<proteinExistence type="predicted"/>
<sequence length="97" mass="11530">MIGSNYDERGVSVDQFLELGFMLLTLIWRFDFPPFMVLIIAILNDGILLFSLLWRKNKYGVLSRSTSQTTKWRQVWLDFLSRMVNIIYSWLTYAHAF</sequence>
<name>A0ACC0I1G0_9ERIC</name>
<gene>
    <name evidence="1" type="ORF">LOK49_LG04G03072</name>
</gene>
<dbReference type="EMBL" id="CM045759">
    <property type="protein sequence ID" value="KAI8019712.1"/>
    <property type="molecule type" value="Genomic_DNA"/>
</dbReference>
<organism evidence="1 2">
    <name type="scientific">Camellia lanceoleosa</name>
    <dbReference type="NCBI Taxonomy" id="1840588"/>
    <lineage>
        <taxon>Eukaryota</taxon>
        <taxon>Viridiplantae</taxon>
        <taxon>Streptophyta</taxon>
        <taxon>Embryophyta</taxon>
        <taxon>Tracheophyta</taxon>
        <taxon>Spermatophyta</taxon>
        <taxon>Magnoliopsida</taxon>
        <taxon>eudicotyledons</taxon>
        <taxon>Gunneridae</taxon>
        <taxon>Pentapetalae</taxon>
        <taxon>asterids</taxon>
        <taxon>Ericales</taxon>
        <taxon>Theaceae</taxon>
        <taxon>Camellia</taxon>
    </lineage>
</organism>
<keyword evidence="2" id="KW-1185">Reference proteome</keyword>
<accession>A0ACC0I1G0</accession>
<evidence type="ECO:0000313" key="2">
    <source>
        <dbReference type="Proteomes" id="UP001060215"/>
    </source>
</evidence>
<protein>
    <submittedName>
        <fullName evidence="1">ATPase 11, plasma membrane-type</fullName>
    </submittedName>
</protein>
<comment type="caution">
    <text evidence="1">The sequence shown here is derived from an EMBL/GenBank/DDBJ whole genome shotgun (WGS) entry which is preliminary data.</text>
</comment>